<feature type="signal peptide" evidence="6">
    <location>
        <begin position="1"/>
        <end position="20"/>
    </location>
</feature>
<dbReference type="InterPro" id="IPR016166">
    <property type="entry name" value="FAD-bd_PCMH"/>
</dbReference>
<feature type="chain" id="PRO_5046695491" evidence="6">
    <location>
        <begin position="21"/>
        <end position="409"/>
    </location>
</feature>
<keyword evidence="6" id="KW-0732">Signal</keyword>
<proteinExistence type="inferred from homology"/>
<organism evidence="8 9">
    <name type="scientific">Apiospora hydei</name>
    <dbReference type="NCBI Taxonomy" id="1337664"/>
    <lineage>
        <taxon>Eukaryota</taxon>
        <taxon>Fungi</taxon>
        <taxon>Dikarya</taxon>
        <taxon>Ascomycota</taxon>
        <taxon>Pezizomycotina</taxon>
        <taxon>Sordariomycetes</taxon>
        <taxon>Xylariomycetidae</taxon>
        <taxon>Amphisphaeriales</taxon>
        <taxon>Apiosporaceae</taxon>
        <taxon>Apiospora</taxon>
    </lineage>
</organism>
<sequence length="409" mass="43826">MGRLRTCCLALSASLAGKVAFPLSQEYNASLASYFASQQSEVTPLCIVSPENTEDVSAAIRILTTSTEVCHFTIRSGGHSTVAGASNINAGVTVDLRHLSGVQLSPDQRSVQVGAGAAWGAVCDTAVGFEVVTADGIVVHANRREHPDLRWALCGGGNSFGVVTRVDLQTFALERGSGQFWGGVVYHDISRADDEIAALEDFSNAPETYDVYSSLIASFAMVYTKPEPDPAAFRGLSAIPSLHSTMRVTDLSSILEEAEALQMIGLRQAWATLTIVPTAEALQSTVKVWNASTASVQGVEGITWALVMDPLPPAFYARHSEENALGLGGRQGGALMILLLDATYKQSSDDGKVDRALRALVDSIERAWRTRRARPLSLPQLRGTMAEPGRQLRGREHPKAQKCTEGLRS</sequence>
<dbReference type="PANTHER" id="PTHR42973:SF22">
    <property type="entry name" value="FAD-BINDING PCMH-TYPE DOMAIN-CONTAINING PROTEIN-RELATED"/>
    <property type="match status" value="1"/>
</dbReference>
<dbReference type="Pfam" id="PF01565">
    <property type="entry name" value="FAD_binding_4"/>
    <property type="match status" value="1"/>
</dbReference>
<gene>
    <name evidence="8" type="ORF">PG997_012883</name>
</gene>
<keyword evidence="2" id="KW-0285">Flavoprotein</keyword>
<keyword evidence="4" id="KW-0560">Oxidoreductase</keyword>
<feature type="region of interest" description="Disordered" evidence="5">
    <location>
        <begin position="380"/>
        <end position="409"/>
    </location>
</feature>
<protein>
    <submittedName>
        <fullName evidence="8">Oxidoreductase- FAD-binding</fullName>
    </submittedName>
</protein>
<keyword evidence="3" id="KW-0274">FAD</keyword>
<accession>A0ABR1V4L2</accession>
<dbReference type="InterPro" id="IPR050416">
    <property type="entry name" value="FAD-linked_Oxidoreductase"/>
</dbReference>
<evidence type="ECO:0000313" key="9">
    <source>
        <dbReference type="Proteomes" id="UP001433268"/>
    </source>
</evidence>
<evidence type="ECO:0000256" key="5">
    <source>
        <dbReference type="SAM" id="MobiDB-lite"/>
    </source>
</evidence>
<dbReference type="Gene3D" id="3.40.462.20">
    <property type="match status" value="1"/>
</dbReference>
<evidence type="ECO:0000256" key="6">
    <source>
        <dbReference type="SAM" id="SignalP"/>
    </source>
</evidence>
<dbReference type="InterPro" id="IPR016169">
    <property type="entry name" value="FAD-bd_PCMH_sub2"/>
</dbReference>
<dbReference type="InterPro" id="IPR006094">
    <property type="entry name" value="Oxid_FAD_bind_N"/>
</dbReference>
<evidence type="ECO:0000256" key="4">
    <source>
        <dbReference type="ARBA" id="ARBA00023002"/>
    </source>
</evidence>
<keyword evidence="9" id="KW-1185">Reference proteome</keyword>
<evidence type="ECO:0000259" key="7">
    <source>
        <dbReference type="PROSITE" id="PS51387"/>
    </source>
</evidence>
<dbReference type="SUPFAM" id="SSF56176">
    <property type="entry name" value="FAD-binding/transporter-associated domain-like"/>
    <property type="match status" value="1"/>
</dbReference>
<evidence type="ECO:0000256" key="2">
    <source>
        <dbReference type="ARBA" id="ARBA00022630"/>
    </source>
</evidence>
<dbReference type="RefSeq" id="XP_066662889.1">
    <property type="nucleotide sequence ID" value="XM_066817197.1"/>
</dbReference>
<dbReference type="PANTHER" id="PTHR42973">
    <property type="entry name" value="BINDING OXIDOREDUCTASE, PUTATIVE (AFU_ORTHOLOGUE AFUA_1G17690)-RELATED"/>
    <property type="match status" value="1"/>
</dbReference>
<dbReference type="Gene3D" id="3.30.465.10">
    <property type="match status" value="2"/>
</dbReference>
<evidence type="ECO:0000256" key="3">
    <source>
        <dbReference type="ARBA" id="ARBA00022827"/>
    </source>
</evidence>
<dbReference type="GeneID" id="92050257"/>
<dbReference type="Proteomes" id="UP001433268">
    <property type="component" value="Unassembled WGS sequence"/>
</dbReference>
<comment type="similarity">
    <text evidence="1">Belongs to the oxygen-dependent FAD-linked oxidoreductase family.</text>
</comment>
<dbReference type="InterPro" id="IPR036318">
    <property type="entry name" value="FAD-bd_PCMH-like_sf"/>
</dbReference>
<feature type="domain" description="FAD-binding PCMH-type" evidence="7">
    <location>
        <begin position="40"/>
        <end position="258"/>
    </location>
</feature>
<dbReference type="EMBL" id="JAQQWN010000009">
    <property type="protein sequence ID" value="KAK8066136.1"/>
    <property type="molecule type" value="Genomic_DNA"/>
</dbReference>
<comment type="caution">
    <text evidence="8">The sequence shown here is derived from an EMBL/GenBank/DDBJ whole genome shotgun (WGS) entry which is preliminary data.</text>
</comment>
<evidence type="ECO:0000256" key="1">
    <source>
        <dbReference type="ARBA" id="ARBA00005466"/>
    </source>
</evidence>
<name>A0ABR1V4L2_9PEZI</name>
<evidence type="ECO:0000313" key="8">
    <source>
        <dbReference type="EMBL" id="KAK8066136.1"/>
    </source>
</evidence>
<reference evidence="8 9" key="1">
    <citation type="submission" date="2023-01" db="EMBL/GenBank/DDBJ databases">
        <title>Analysis of 21 Apiospora genomes using comparative genomics revels a genus with tremendous synthesis potential of carbohydrate active enzymes and secondary metabolites.</title>
        <authorList>
            <person name="Sorensen T."/>
        </authorList>
    </citation>
    <scope>NUCLEOTIDE SEQUENCE [LARGE SCALE GENOMIC DNA]</scope>
    <source>
        <strain evidence="8 9">CBS 114990</strain>
    </source>
</reference>
<dbReference type="PROSITE" id="PS51387">
    <property type="entry name" value="FAD_PCMH"/>
    <property type="match status" value="1"/>
</dbReference>